<evidence type="ECO:0000313" key="1">
    <source>
        <dbReference type="EMBL" id="CAB4152057.1"/>
    </source>
</evidence>
<reference evidence="1" key="1">
    <citation type="submission" date="2020-04" db="EMBL/GenBank/DDBJ databases">
        <authorList>
            <person name="Chiriac C."/>
            <person name="Salcher M."/>
            <person name="Ghai R."/>
            <person name="Kavagutti S V."/>
        </authorList>
    </citation>
    <scope>NUCLEOTIDE SEQUENCE</scope>
</reference>
<protein>
    <submittedName>
        <fullName evidence="1">Uncharacterized protein</fullName>
    </submittedName>
</protein>
<accession>A0A6J5N183</accession>
<organism evidence="1">
    <name type="scientific">uncultured Caudovirales phage</name>
    <dbReference type="NCBI Taxonomy" id="2100421"/>
    <lineage>
        <taxon>Viruses</taxon>
        <taxon>Duplodnaviria</taxon>
        <taxon>Heunggongvirae</taxon>
        <taxon>Uroviricota</taxon>
        <taxon>Caudoviricetes</taxon>
        <taxon>Peduoviridae</taxon>
        <taxon>Maltschvirus</taxon>
        <taxon>Maltschvirus maltsch</taxon>
    </lineage>
</organism>
<sequence>MQNYYELTIGIASGTKKINIVANEIDFKDYNLFDAKYNRRINRELFGKGSIKVYKILNIKLLKENLGLNVHEN</sequence>
<gene>
    <name evidence="1" type="ORF">UFOVP595_43</name>
</gene>
<proteinExistence type="predicted"/>
<name>A0A6J5N183_9CAUD</name>
<dbReference type="EMBL" id="LR796568">
    <property type="protein sequence ID" value="CAB4152057.1"/>
    <property type="molecule type" value="Genomic_DNA"/>
</dbReference>